<keyword evidence="3" id="KW-1185">Reference proteome</keyword>
<feature type="transmembrane region" description="Helical" evidence="1">
    <location>
        <begin position="90"/>
        <end position="109"/>
    </location>
</feature>
<name>A0A2D0N796_FLAN2</name>
<dbReference type="AlphaFoldDB" id="A0A2D0N796"/>
<evidence type="ECO:0000313" key="3">
    <source>
        <dbReference type="Proteomes" id="UP000223913"/>
    </source>
</evidence>
<reference evidence="2 3" key="1">
    <citation type="submission" date="2017-10" db="EMBL/GenBank/DDBJ databases">
        <title>The draft genome sequence of Lewinella nigricans NBRC 102662.</title>
        <authorList>
            <person name="Wang K."/>
        </authorList>
    </citation>
    <scope>NUCLEOTIDE SEQUENCE [LARGE SCALE GENOMIC DNA]</scope>
    <source>
        <strain evidence="2 3">NBRC 102662</strain>
    </source>
</reference>
<sequence>MEPDIDKIEAYLSGALAGAERQAFEAEIAGDPALAEEVDAVRLAREAVEFSISSNLRAQFQEWQEAEATGTKTEEARVVTMAPRRNLRRVLAIAASVLLILAVGSFWYANEQFASDQLAMDYYENMPLDLHIRGNAEELPEAVAKIRDNNFAEADAYLRSVPADDPLYYNARYYLAHSLHRQGEYDASNDILNEVNEASNPNLREDASWLKVLNYLELEQTGNDEFQTLLEEMIADDGHTHHNDAVNLNDKLNSFWYNIAN</sequence>
<dbReference type="Gene3D" id="1.25.40.10">
    <property type="entry name" value="Tetratricopeptide repeat domain"/>
    <property type="match status" value="1"/>
</dbReference>
<dbReference type="RefSeq" id="WP_099152712.1">
    <property type="nucleotide sequence ID" value="NZ_PDUD01000028.1"/>
</dbReference>
<dbReference type="Proteomes" id="UP000223913">
    <property type="component" value="Unassembled WGS sequence"/>
</dbReference>
<keyword evidence="1" id="KW-0472">Membrane</keyword>
<comment type="caution">
    <text evidence="2">The sequence shown here is derived from an EMBL/GenBank/DDBJ whole genome shotgun (WGS) entry which is preliminary data.</text>
</comment>
<evidence type="ECO:0008006" key="4">
    <source>
        <dbReference type="Google" id="ProtNLM"/>
    </source>
</evidence>
<gene>
    <name evidence="2" type="ORF">CRP01_24325</name>
</gene>
<evidence type="ECO:0000256" key="1">
    <source>
        <dbReference type="SAM" id="Phobius"/>
    </source>
</evidence>
<keyword evidence="1" id="KW-1133">Transmembrane helix</keyword>
<organism evidence="2 3">
    <name type="scientific">Flavilitoribacter nigricans (strain ATCC 23147 / DSM 23189 / NBRC 102662 / NCIMB 1420 / SS-2)</name>
    <name type="common">Lewinella nigricans</name>
    <dbReference type="NCBI Taxonomy" id="1122177"/>
    <lineage>
        <taxon>Bacteria</taxon>
        <taxon>Pseudomonadati</taxon>
        <taxon>Bacteroidota</taxon>
        <taxon>Saprospiria</taxon>
        <taxon>Saprospirales</taxon>
        <taxon>Lewinellaceae</taxon>
        <taxon>Flavilitoribacter</taxon>
    </lineage>
</organism>
<protein>
    <recommendedName>
        <fullName evidence="4">Tetratricopeptide repeat protein</fullName>
    </recommendedName>
</protein>
<dbReference type="SUPFAM" id="SSF48452">
    <property type="entry name" value="TPR-like"/>
    <property type="match status" value="1"/>
</dbReference>
<dbReference type="EMBL" id="PDUD01000028">
    <property type="protein sequence ID" value="PHN03999.1"/>
    <property type="molecule type" value="Genomic_DNA"/>
</dbReference>
<proteinExistence type="predicted"/>
<accession>A0A2D0N796</accession>
<evidence type="ECO:0000313" key="2">
    <source>
        <dbReference type="EMBL" id="PHN03999.1"/>
    </source>
</evidence>
<keyword evidence="1" id="KW-0812">Transmembrane</keyword>
<dbReference type="InterPro" id="IPR011990">
    <property type="entry name" value="TPR-like_helical_dom_sf"/>
</dbReference>